<organism evidence="2 3">
    <name type="scientific">Eleutherodactylus coqui</name>
    <name type="common">Puerto Rican coqui</name>
    <dbReference type="NCBI Taxonomy" id="57060"/>
    <lineage>
        <taxon>Eukaryota</taxon>
        <taxon>Metazoa</taxon>
        <taxon>Chordata</taxon>
        <taxon>Craniata</taxon>
        <taxon>Vertebrata</taxon>
        <taxon>Euteleostomi</taxon>
        <taxon>Amphibia</taxon>
        <taxon>Batrachia</taxon>
        <taxon>Anura</taxon>
        <taxon>Neobatrachia</taxon>
        <taxon>Hyloidea</taxon>
        <taxon>Eleutherodactylidae</taxon>
        <taxon>Eleutherodactylinae</taxon>
        <taxon>Eleutherodactylus</taxon>
        <taxon>Eleutherodactylus</taxon>
    </lineage>
</organism>
<evidence type="ECO:0000313" key="3">
    <source>
        <dbReference type="Proteomes" id="UP000770717"/>
    </source>
</evidence>
<gene>
    <name evidence="2" type="ORF">GDO78_016601</name>
</gene>
<feature type="region of interest" description="Disordered" evidence="1">
    <location>
        <begin position="47"/>
        <end position="79"/>
    </location>
</feature>
<sequence length="79" mass="8169">MPTSPCDMGLAAHTCALSPSRQGEAAVSIATAGRRVSSVGCAPWTDTPPFGRGSMKDHSGNQCQYGSRGVSMSPEREGQ</sequence>
<protein>
    <submittedName>
        <fullName evidence="2">Uncharacterized protein</fullName>
    </submittedName>
</protein>
<reference evidence="2" key="1">
    <citation type="thesis" date="2020" institute="ProQuest LLC" country="789 East Eisenhower Parkway, Ann Arbor, MI, USA">
        <title>Comparative Genomics and Chromosome Evolution.</title>
        <authorList>
            <person name="Mudd A.B."/>
        </authorList>
    </citation>
    <scope>NUCLEOTIDE SEQUENCE</scope>
    <source>
        <strain evidence="2">HN-11 Male</strain>
        <tissue evidence="2">Kidney and liver</tissue>
    </source>
</reference>
<dbReference type="AlphaFoldDB" id="A0A8J6EAG5"/>
<keyword evidence="3" id="KW-1185">Reference proteome</keyword>
<evidence type="ECO:0000313" key="2">
    <source>
        <dbReference type="EMBL" id="KAG9466452.1"/>
    </source>
</evidence>
<dbReference type="Proteomes" id="UP000770717">
    <property type="component" value="Unassembled WGS sequence"/>
</dbReference>
<comment type="caution">
    <text evidence="2">The sequence shown here is derived from an EMBL/GenBank/DDBJ whole genome shotgun (WGS) entry which is preliminary data.</text>
</comment>
<dbReference type="EMBL" id="WNTK01002051">
    <property type="protein sequence ID" value="KAG9466452.1"/>
    <property type="molecule type" value="Genomic_DNA"/>
</dbReference>
<accession>A0A8J6EAG5</accession>
<evidence type="ECO:0000256" key="1">
    <source>
        <dbReference type="SAM" id="MobiDB-lite"/>
    </source>
</evidence>
<proteinExistence type="predicted"/>
<name>A0A8J6EAG5_ELECQ</name>